<dbReference type="InterPro" id="IPR004027">
    <property type="entry name" value="SEC_C_motif"/>
</dbReference>
<proteinExistence type="predicted"/>
<dbReference type="Gene3D" id="3.10.450.50">
    <property type="match status" value="1"/>
</dbReference>
<dbReference type="PANTHER" id="PTHR33747">
    <property type="entry name" value="UPF0225 PROTEIN SCO1677"/>
    <property type="match status" value="1"/>
</dbReference>
<evidence type="ECO:0000313" key="3">
    <source>
        <dbReference type="Proteomes" id="UP001060012"/>
    </source>
</evidence>
<dbReference type="PANTHER" id="PTHR33747:SF1">
    <property type="entry name" value="ADENYLATE CYCLASE-ASSOCIATED CAP C-TERMINAL DOMAIN-CONTAINING PROTEIN"/>
    <property type="match status" value="1"/>
</dbReference>
<gene>
    <name evidence="2" type="ORF">NJU99_14665</name>
</gene>
<organism evidence="2 3">
    <name type="scientific">Arcobacter roscoffensis</name>
    <dbReference type="NCBI Taxonomy" id="2961520"/>
    <lineage>
        <taxon>Bacteria</taxon>
        <taxon>Pseudomonadati</taxon>
        <taxon>Campylobacterota</taxon>
        <taxon>Epsilonproteobacteria</taxon>
        <taxon>Campylobacterales</taxon>
        <taxon>Arcobacteraceae</taxon>
        <taxon>Arcobacter</taxon>
    </lineage>
</organism>
<sequence>MKISANSLCPCGSSKKYKKCCKIFHNGSKPKTALELMKSRYCAYVIGDAKYIIKTTHPENIEYTKDTQTWASSIKEFSQNSEFLGLSILDFKEDINVSFVTFNALIKQNAQDASFIEKSRFEKIDGMWLYHSGQIS</sequence>
<dbReference type="RefSeq" id="WP_254576645.1">
    <property type="nucleotide sequence ID" value="NZ_CP100595.1"/>
</dbReference>
<dbReference type="Pfam" id="PF17775">
    <property type="entry name" value="YchJ_M-like"/>
    <property type="match status" value="1"/>
</dbReference>
<name>A0ABY5E2Q5_9BACT</name>
<accession>A0ABY5E2Q5</accession>
<feature type="domain" description="YchJ-like middle NTF2-like" evidence="1">
    <location>
        <begin position="32"/>
        <end position="133"/>
    </location>
</feature>
<dbReference type="InterPro" id="IPR048469">
    <property type="entry name" value="YchJ-like_M"/>
</dbReference>
<dbReference type="SUPFAM" id="SSF54427">
    <property type="entry name" value="NTF2-like"/>
    <property type="match status" value="1"/>
</dbReference>
<protein>
    <submittedName>
        <fullName evidence="2">YchJ family metal-binding protein</fullName>
    </submittedName>
</protein>
<dbReference type="Proteomes" id="UP001060012">
    <property type="component" value="Chromosome"/>
</dbReference>
<evidence type="ECO:0000259" key="1">
    <source>
        <dbReference type="Pfam" id="PF17775"/>
    </source>
</evidence>
<dbReference type="Pfam" id="PF02810">
    <property type="entry name" value="SEC-C"/>
    <property type="match status" value="1"/>
</dbReference>
<evidence type="ECO:0000313" key="2">
    <source>
        <dbReference type="EMBL" id="UTJ06466.1"/>
    </source>
</evidence>
<reference evidence="2" key="1">
    <citation type="submission" date="2022-07" db="EMBL/GenBank/DDBJ databases">
        <title>Arcobacter roscoffensis sp. nov., a marine bacterium isolated from coastal seawater collected from Roscoff, France.</title>
        <authorList>
            <person name="Pascual J."/>
            <person name="Lepeaux C."/>
            <person name="Methner A."/>
            <person name="Overmann J."/>
        </authorList>
    </citation>
    <scope>NUCLEOTIDE SEQUENCE</scope>
    <source>
        <strain evidence="2">ARW1-2F2</strain>
    </source>
</reference>
<dbReference type="EMBL" id="CP100595">
    <property type="protein sequence ID" value="UTJ06466.1"/>
    <property type="molecule type" value="Genomic_DNA"/>
</dbReference>
<dbReference type="SUPFAM" id="SSF103642">
    <property type="entry name" value="Sec-C motif"/>
    <property type="match status" value="1"/>
</dbReference>
<dbReference type="InterPro" id="IPR032710">
    <property type="entry name" value="NTF2-like_dom_sf"/>
</dbReference>
<keyword evidence="3" id="KW-1185">Reference proteome</keyword>